<dbReference type="PANTHER" id="PTHR43639">
    <property type="entry name" value="OXIDOREDUCTASE, SHORT-CHAIN DEHYDROGENASE/REDUCTASE FAMILY (AFU_ORTHOLOGUE AFUA_5G02870)"/>
    <property type="match status" value="1"/>
</dbReference>
<gene>
    <name evidence="3" type="ORF">Aco04nite_36950</name>
</gene>
<dbReference type="PANTHER" id="PTHR43639:SF1">
    <property type="entry name" value="SHORT-CHAIN DEHYDROGENASE_REDUCTASE FAMILY PROTEIN"/>
    <property type="match status" value="1"/>
</dbReference>
<dbReference type="InterPro" id="IPR036291">
    <property type="entry name" value="NAD(P)-bd_dom_sf"/>
</dbReference>
<dbReference type="Proteomes" id="UP000680865">
    <property type="component" value="Unassembled WGS sequence"/>
</dbReference>
<comment type="caution">
    <text evidence="3">The sequence shown here is derived from an EMBL/GenBank/DDBJ whole genome shotgun (WGS) entry which is preliminary data.</text>
</comment>
<reference evidence="3" key="1">
    <citation type="submission" date="2021-03" db="EMBL/GenBank/DDBJ databases">
        <title>Whole genome shotgun sequence of Actinoplanes consettensis NBRC 14913.</title>
        <authorList>
            <person name="Komaki H."/>
            <person name="Tamura T."/>
        </authorList>
    </citation>
    <scope>NUCLEOTIDE SEQUENCE</scope>
    <source>
        <strain evidence="3">NBRC 14913</strain>
    </source>
</reference>
<name>A0A919VYJ1_9ACTN</name>
<dbReference type="PRINTS" id="PR00081">
    <property type="entry name" value="GDHRDH"/>
</dbReference>
<dbReference type="SUPFAM" id="SSF51735">
    <property type="entry name" value="NAD(P)-binding Rossmann-fold domains"/>
    <property type="match status" value="1"/>
</dbReference>
<keyword evidence="4" id="KW-1185">Reference proteome</keyword>
<proteinExistence type="inferred from homology"/>
<accession>A0A919VYJ1</accession>
<sequence>MAERTVFPGFTLYATSKAALTGMTKALGRELGPRAITVNLVNPGPTDTDANPAHGQDAAAISALTALGHYADPGDIAATVAFLAGPEARYITGATVNVDGGFTI</sequence>
<evidence type="ECO:0000313" key="3">
    <source>
        <dbReference type="EMBL" id="GIM73753.1"/>
    </source>
</evidence>
<dbReference type="GO" id="GO:0016491">
    <property type="term" value="F:oxidoreductase activity"/>
    <property type="evidence" value="ECO:0007669"/>
    <property type="project" value="UniProtKB-KW"/>
</dbReference>
<evidence type="ECO:0000313" key="4">
    <source>
        <dbReference type="Proteomes" id="UP000680865"/>
    </source>
</evidence>
<dbReference type="Gene3D" id="3.40.50.720">
    <property type="entry name" value="NAD(P)-binding Rossmann-like Domain"/>
    <property type="match status" value="1"/>
</dbReference>
<keyword evidence="2" id="KW-0560">Oxidoreductase</keyword>
<dbReference type="Pfam" id="PF13561">
    <property type="entry name" value="adh_short_C2"/>
    <property type="match status" value="1"/>
</dbReference>
<dbReference type="AlphaFoldDB" id="A0A919VYJ1"/>
<dbReference type="InterPro" id="IPR002347">
    <property type="entry name" value="SDR_fam"/>
</dbReference>
<protein>
    <submittedName>
        <fullName evidence="3">Uncharacterized protein</fullName>
    </submittedName>
</protein>
<evidence type="ECO:0000256" key="1">
    <source>
        <dbReference type="ARBA" id="ARBA00006484"/>
    </source>
</evidence>
<comment type="similarity">
    <text evidence="1">Belongs to the short-chain dehydrogenases/reductases (SDR) family.</text>
</comment>
<dbReference type="EMBL" id="BOQP01000017">
    <property type="protein sequence ID" value="GIM73753.1"/>
    <property type="molecule type" value="Genomic_DNA"/>
</dbReference>
<organism evidence="3 4">
    <name type="scientific">Winogradskya consettensis</name>
    <dbReference type="NCBI Taxonomy" id="113560"/>
    <lineage>
        <taxon>Bacteria</taxon>
        <taxon>Bacillati</taxon>
        <taxon>Actinomycetota</taxon>
        <taxon>Actinomycetes</taxon>
        <taxon>Micromonosporales</taxon>
        <taxon>Micromonosporaceae</taxon>
        <taxon>Winogradskya</taxon>
    </lineage>
</organism>
<evidence type="ECO:0000256" key="2">
    <source>
        <dbReference type="ARBA" id="ARBA00023002"/>
    </source>
</evidence>